<sequence>MQAIASDRVGDVGPLETRGVKILHWKVTRKSSSSPECDGRTPLRVSRTPTTTTTTTTPELMSRCHHQRQADSKYCEASIPGSRFKESTETLEALPPPEDSCRSSG</sequence>
<protein>
    <submittedName>
        <fullName evidence="2">Uncharacterized protein</fullName>
    </submittedName>
</protein>
<feature type="compositionally biased region" description="Low complexity" evidence="1">
    <location>
        <begin position="48"/>
        <end position="58"/>
    </location>
</feature>
<reference evidence="2" key="1">
    <citation type="submission" date="2020-03" db="EMBL/GenBank/DDBJ databases">
        <authorList>
            <person name="Weist P."/>
        </authorList>
    </citation>
    <scope>NUCLEOTIDE SEQUENCE</scope>
</reference>
<evidence type="ECO:0000313" key="2">
    <source>
        <dbReference type="EMBL" id="CAB1440290.1"/>
    </source>
</evidence>
<name>A0A9N7YWG5_PLEPL</name>
<dbReference type="AlphaFoldDB" id="A0A9N7YWG5"/>
<evidence type="ECO:0000256" key="1">
    <source>
        <dbReference type="SAM" id="MobiDB-lite"/>
    </source>
</evidence>
<feature type="region of interest" description="Disordered" evidence="1">
    <location>
        <begin position="28"/>
        <end position="105"/>
    </location>
</feature>
<comment type="caution">
    <text evidence="2">The sequence shown here is derived from an EMBL/GenBank/DDBJ whole genome shotgun (WGS) entry which is preliminary data.</text>
</comment>
<evidence type="ECO:0000313" key="3">
    <source>
        <dbReference type="Proteomes" id="UP001153269"/>
    </source>
</evidence>
<accession>A0A9N7YWG5</accession>
<keyword evidence="3" id="KW-1185">Reference proteome</keyword>
<dbReference type="Proteomes" id="UP001153269">
    <property type="component" value="Unassembled WGS sequence"/>
</dbReference>
<proteinExistence type="predicted"/>
<dbReference type="EMBL" id="CADEAL010002431">
    <property type="protein sequence ID" value="CAB1440290.1"/>
    <property type="molecule type" value="Genomic_DNA"/>
</dbReference>
<organism evidence="2 3">
    <name type="scientific">Pleuronectes platessa</name>
    <name type="common">European plaice</name>
    <dbReference type="NCBI Taxonomy" id="8262"/>
    <lineage>
        <taxon>Eukaryota</taxon>
        <taxon>Metazoa</taxon>
        <taxon>Chordata</taxon>
        <taxon>Craniata</taxon>
        <taxon>Vertebrata</taxon>
        <taxon>Euteleostomi</taxon>
        <taxon>Actinopterygii</taxon>
        <taxon>Neopterygii</taxon>
        <taxon>Teleostei</taxon>
        <taxon>Neoteleostei</taxon>
        <taxon>Acanthomorphata</taxon>
        <taxon>Carangaria</taxon>
        <taxon>Pleuronectiformes</taxon>
        <taxon>Pleuronectoidei</taxon>
        <taxon>Pleuronectidae</taxon>
        <taxon>Pleuronectes</taxon>
    </lineage>
</organism>
<gene>
    <name evidence="2" type="ORF">PLEPLA_LOCUS28056</name>
</gene>